<proteinExistence type="predicted"/>
<accession>A0A066ZMV5</accession>
<dbReference type="RefSeq" id="WP_029908347.1">
    <property type="nucleotide sequence ID" value="NZ_AP020335.1"/>
</dbReference>
<dbReference type="Proteomes" id="UP000027341">
    <property type="component" value="Unassembled WGS sequence"/>
</dbReference>
<dbReference type="EMBL" id="JMIU01000001">
    <property type="protein sequence ID" value="KDN94837.1"/>
    <property type="molecule type" value="Genomic_DNA"/>
</dbReference>
<feature type="transmembrane region" description="Helical" evidence="1">
    <location>
        <begin position="62"/>
        <end position="83"/>
    </location>
</feature>
<evidence type="ECO:0000313" key="2">
    <source>
        <dbReference type="EMBL" id="KDN94837.1"/>
    </source>
</evidence>
<dbReference type="STRING" id="28885.EI16_00540"/>
<sequence>MPDETLTQGPLRPLPSEQPKIPAFPATYWVHRRALAYASLAFGAIYAIACLLVYHFTTVKDFPFVGVSVILYLFLLVPIIIYMTGANREDLTKIQGIIEILKK</sequence>
<comment type="caution">
    <text evidence="2">The sequence shown here is derived from an EMBL/GenBank/DDBJ whole genome shotgun (WGS) entry which is preliminary data.</text>
</comment>
<keyword evidence="1" id="KW-0472">Membrane</keyword>
<keyword evidence="1" id="KW-1133">Transmembrane helix</keyword>
<name>A0A066ZMV5_HYDMR</name>
<evidence type="ECO:0000256" key="1">
    <source>
        <dbReference type="SAM" id="Phobius"/>
    </source>
</evidence>
<keyword evidence="1" id="KW-0812">Transmembrane</keyword>
<protein>
    <submittedName>
        <fullName evidence="2">Uncharacterized protein</fullName>
    </submittedName>
</protein>
<reference evidence="2 3" key="1">
    <citation type="submission" date="2014-04" db="EMBL/GenBank/DDBJ databases">
        <title>Draft genome sequence of Hydrogenovibrio marinus MH-110, a model organism for aerobic H2 metabolism.</title>
        <authorList>
            <person name="Cha H.J."/>
            <person name="Jo B.H."/>
            <person name="Hwang B.H."/>
        </authorList>
    </citation>
    <scope>NUCLEOTIDE SEQUENCE [LARGE SCALE GENOMIC DNA]</scope>
    <source>
        <strain evidence="2 3">MH-110</strain>
    </source>
</reference>
<evidence type="ECO:0000313" key="3">
    <source>
        <dbReference type="Proteomes" id="UP000027341"/>
    </source>
</evidence>
<organism evidence="2 3">
    <name type="scientific">Hydrogenovibrio marinus</name>
    <dbReference type="NCBI Taxonomy" id="28885"/>
    <lineage>
        <taxon>Bacteria</taxon>
        <taxon>Pseudomonadati</taxon>
        <taxon>Pseudomonadota</taxon>
        <taxon>Gammaproteobacteria</taxon>
        <taxon>Thiotrichales</taxon>
        <taxon>Piscirickettsiaceae</taxon>
        <taxon>Hydrogenovibrio</taxon>
    </lineage>
</organism>
<dbReference type="AlphaFoldDB" id="A0A066ZMV5"/>
<feature type="transmembrane region" description="Helical" evidence="1">
    <location>
        <begin position="34"/>
        <end position="56"/>
    </location>
</feature>
<gene>
    <name evidence="2" type="ORF">EI16_00540</name>
</gene>
<keyword evidence="3" id="KW-1185">Reference proteome</keyword>